<organism evidence="1 2">
    <name type="scientific">Nephila pilipes</name>
    <name type="common">Giant wood spider</name>
    <name type="synonym">Nephila maculata</name>
    <dbReference type="NCBI Taxonomy" id="299642"/>
    <lineage>
        <taxon>Eukaryota</taxon>
        <taxon>Metazoa</taxon>
        <taxon>Ecdysozoa</taxon>
        <taxon>Arthropoda</taxon>
        <taxon>Chelicerata</taxon>
        <taxon>Arachnida</taxon>
        <taxon>Araneae</taxon>
        <taxon>Araneomorphae</taxon>
        <taxon>Entelegynae</taxon>
        <taxon>Araneoidea</taxon>
        <taxon>Nephilidae</taxon>
        <taxon>Nephila</taxon>
    </lineage>
</organism>
<evidence type="ECO:0000313" key="1">
    <source>
        <dbReference type="EMBL" id="GFT49331.1"/>
    </source>
</evidence>
<accession>A0A8X6P447</accession>
<dbReference type="EMBL" id="BMAW01016500">
    <property type="protein sequence ID" value="GFT49331.1"/>
    <property type="molecule type" value="Genomic_DNA"/>
</dbReference>
<evidence type="ECO:0000313" key="2">
    <source>
        <dbReference type="Proteomes" id="UP000887013"/>
    </source>
</evidence>
<dbReference type="AlphaFoldDB" id="A0A8X6P447"/>
<name>A0A8X6P447_NEPPI</name>
<gene>
    <name evidence="1" type="ORF">NPIL_342851</name>
</gene>
<keyword evidence="2" id="KW-1185">Reference proteome</keyword>
<reference evidence="1" key="1">
    <citation type="submission" date="2020-08" db="EMBL/GenBank/DDBJ databases">
        <title>Multicomponent nature underlies the extraordinary mechanical properties of spider dragline silk.</title>
        <authorList>
            <person name="Kono N."/>
            <person name="Nakamura H."/>
            <person name="Mori M."/>
            <person name="Yoshida Y."/>
            <person name="Ohtoshi R."/>
            <person name="Malay A.D."/>
            <person name="Moran D.A.P."/>
            <person name="Tomita M."/>
            <person name="Numata K."/>
            <person name="Arakawa K."/>
        </authorList>
    </citation>
    <scope>NUCLEOTIDE SEQUENCE</scope>
</reference>
<protein>
    <submittedName>
        <fullName evidence="1">Uncharacterized protein</fullName>
    </submittedName>
</protein>
<sequence>MKITGCISTTKKFYGLECRWISTTRIYGSSDPNTNEYLQQEFGSFTWNFSQSSHKKYVGLVPNNCEQCLQEENRVSHVYVSSLRLFYVHIPNSVRVCFFACACDHRMCSSSFPDVDPRER</sequence>
<dbReference type="Proteomes" id="UP000887013">
    <property type="component" value="Unassembled WGS sequence"/>
</dbReference>
<comment type="caution">
    <text evidence="1">The sequence shown here is derived from an EMBL/GenBank/DDBJ whole genome shotgun (WGS) entry which is preliminary data.</text>
</comment>
<proteinExistence type="predicted"/>